<comment type="caution">
    <text evidence="1">The sequence shown here is derived from an EMBL/GenBank/DDBJ whole genome shotgun (WGS) entry which is preliminary data.</text>
</comment>
<sequence length="74" mass="8602">MCTNDLFLQGRKQQLNFRPLPLPVLILQSRVLILQSVSTFKRLWKFRKEADFVEEGKAEKKLFKVSSQGFGSET</sequence>
<keyword evidence="2" id="KW-1185">Reference proteome</keyword>
<reference evidence="1 2" key="2">
    <citation type="journal article" date="2022" name="Mol. Ecol. Resour.">
        <title>The genomes of chicory, endive, great burdock and yacon provide insights into Asteraceae paleo-polyploidization history and plant inulin production.</title>
        <authorList>
            <person name="Fan W."/>
            <person name="Wang S."/>
            <person name="Wang H."/>
            <person name="Wang A."/>
            <person name="Jiang F."/>
            <person name="Liu H."/>
            <person name="Zhao H."/>
            <person name="Xu D."/>
            <person name="Zhang Y."/>
        </authorList>
    </citation>
    <scope>NUCLEOTIDE SEQUENCE [LARGE SCALE GENOMIC DNA]</scope>
    <source>
        <strain evidence="2">cv. Niubang</strain>
    </source>
</reference>
<dbReference type="Proteomes" id="UP001055879">
    <property type="component" value="Linkage Group LG05"/>
</dbReference>
<protein>
    <submittedName>
        <fullName evidence="1">Uncharacterized protein</fullName>
    </submittedName>
</protein>
<evidence type="ECO:0000313" key="2">
    <source>
        <dbReference type="Proteomes" id="UP001055879"/>
    </source>
</evidence>
<gene>
    <name evidence="1" type="ORF">L6452_16783</name>
</gene>
<reference evidence="2" key="1">
    <citation type="journal article" date="2022" name="Mol. Ecol. Resour.">
        <title>The genomes of chicory, endive, great burdock and yacon provide insights into Asteraceae palaeo-polyploidization history and plant inulin production.</title>
        <authorList>
            <person name="Fan W."/>
            <person name="Wang S."/>
            <person name="Wang H."/>
            <person name="Wang A."/>
            <person name="Jiang F."/>
            <person name="Liu H."/>
            <person name="Zhao H."/>
            <person name="Xu D."/>
            <person name="Zhang Y."/>
        </authorList>
    </citation>
    <scope>NUCLEOTIDE SEQUENCE [LARGE SCALE GENOMIC DNA]</scope>
    <source>
        <strain evidence="2">cv. Niubang</strain>
    </source>
</reference>
<evidence type="ECO:0000313" key="1">
    <source>
        <dbReference type="EMBL" id="KAI3728153.1"/>
    </source>
</evidence>
<organism evidence="1 2">
    <name type="scientific">Arctium lappa</name>
    <name type="common">Greater burdock</name>
    <name type="synonym">Lappa major</name>
    <dbReference type="NCBI Taxonomy" id="4217"/>
    <lineage>
        <taxon>Eukaryota</taxon>
        <taxon>Viridiplantae</taxon>
        <taxon>Streptophyta</taxon>
        <taxon>Embryophyta</taxon>
        <taxon>Tracheophyta</taxon>
        <taxon>Spermatophyta</taxon>
        <taxon>Magnoliopsida</taxon>
        <taxon>eudicotyledons</taxon>
        <taxon>Gunneridae</taxon>
        <taxon>Pentapetalae</taxon>
        <taxon>asterids</taxon>
        <taxon>campanulids</taxon>
        <taxon>Asterales</taxon>
        <taxon>Asteraceae</taxon>
        <taxon>Carduoideae</taxon>
        <taxon>Cardueae</taxon>
        <taxon>Arctiinae</taxon>
        <taxon>Arctium</taxon>
    </lineage>
</organism>
<name>A0ACB9C1N2_ARCLA</name>
<accession>A0ACB9C1N2</accession>
<proteinExistence type="predicted"/>
<dbReference type="EMBL" id="CM042051">
    <property type="protein sequence ID" value="KAI3728153.1"/>
    <property type="molecule type" value="Genomic_DNA"/>
</dbReference>